<dbReference type="SUPFAM" id="SSF46689">
    <property type="entry name" value="Homeodomain-like"/>
    <property type="match status" value="1"/>
</dbReference>
<dbReference type="PANTHER" id="PTHR47506:SF3">
    <property type="entry name" value="HTH-TYPE TRANSCRIPTIONAL REGULATOR LMRA"/>
    <property type="match status" value="1"/>
</dbReference>
<gene>
    <name evidence="6" type="ORF">FM071_09195</name>
</gene>
<dbReference type="InterPro" id="IPR009057">
    <property type="entry name" value="Homeodomain-like_sf"/>
</dbReference>
<keyword evidence="2 4" id="KW-0238">DNA-binding</keyword>
<dbReference type="InterPro" id="IPR036271">
    <property type="entry name" value="Tet_transcr_reg_TetR-rel_C_sf"/>
</dbReference>
<organism evidence="6 7">
    <name type="scientific">Sulfurimonas paralvinellae</name>
    <dbReference type="NCBI Taxonomy" id="317658"/>
    <lineage>
        <taxon>Bacteria</taxon>
        <taxon>Pseudomonadati</taxon>
        <taxon>Campylobacterota</taxon>
        <taxon>Epsilonproteobacteria</taxon>
        <taxon>Campylobacterales</taxon>
        <taxon>Sulfurimonadaceae</taxon>
        <taxon>Sulfurimonas</taxon>
    </lineage>
</organism>
<dbReference type="Proteomes" id="UP000593580">
    <property type="component" value="Chromosome"/>
</dbReference>
<keyword evidence="3" id="KW-0804">Transcription</keyword>
<evidence type="ECO:0000313" key="7">
    <source>
        <dbReference type="Proteomes" id="UP000593580"/>
    </source>
</evidence>
<keyword evidence="7" id="KW-1185">Reference proteome</keyword>
<reference evidence="6 7" key="1">
    <citation type="submission" date="2019-07" db="EMBL/GenBank/DDBJ databases">
        <title>Sulfurimonas paralvinellae sp. nov., a novel mesophilic, hydrogen- and sulfur-oxidizing chemolithoautotroph within the Epsilonproteo- bacteria isolated from a deep-sea hydrothermal vent polychaete nest, reclassification of Thiomicrospira denitrificans as Sulfurimonas denitrificans comb. nov. and emended description of the genus Sulfurimonas.</title>
        <authorList>
            <person name="Wang S."/>
            <person name="Jiang L."/>
            <person name="Shao Z."/>
        </authorList>
    </citation>
    <scope>NUCLEOTIDE SEQUENCE [LARGE SCALE GENOMIC DNA]</scope>
    <source>
        <strain evidence="6 7">GO25</strain>
    </source>
</reference>
<dbReference type="InterPro" id="IPR001647">
    <property type="entry name" value="HTH_TetR"/>
</dbReference>
<keyword evidence="1" id="KW-0805">Transcription regulation</keyword>
<evidence type="ECO:0000259" key="5">
    <source>
        <dbReference type="PROSITE" id="PS50977"/>
    </source>
</evidence>
<evidence type="ECO:0000256" key="2">
    <source>
        <dbReference type="ARBA" id="ARBA00023125"/>
    </source>
</evidence>
<protein>
    <submittedName>
        <fullName evidence="6">TetR/AcrR family transcriptional regulator</fullName>
    </submittedName>
</protein>
<dbReference type="SUPFAM" id="SSF48498">
    <property type="entry name" value="Tetracyclin repressor-like, C-terminal domain"/>
    <property type="match status" value="1"/>
</dbReference>
<evidence type="ECO:0000256" key="3">
    <source>
        <dbReference type="ARBA" id="ARBA00023163"/>
    </source>
</evidence>
<name>A0A7M1B9Q4_9BACT</name>
<dbReference type="Pfam" id="PF00440">
    <property type="entry name" value="TetR_N"/>
    <property type="match status" value="1"/>
</dbReference>
<dbReference type="PANTHER" id="PTHR47506">
    <property type="entry name" value="TRANSCRIPTIONAL REGULATORY PROTEIN"/>
    <property type="match status" value="1"/>
</dbReference>
<dbReference type="RefSeq" id="WP_193110719.1">
    <property type="nucleotide sequence ID" value="NZ_CP041406.1"/>
</dbReference>
<dbReference type="AlphaFoldDB" id="A0A7M1B9Q4"/>
<feature type="domain" description="HTH tetR-type" evidence="5">
    <location>
        <begin position="8"/>
        <end position="68"/>
    </location>
</feature>
<feature type="DNA-binding region" description="H-T-H motif" evidence="4">
    <location>
        <begin position="31"/>
        <end position="50"/>
    </location>
</feature>
<dbReference type="PRINTS" id="PR00455">
    <property type="entry name" value="HTHTETR"/>
</dbReference>
<evidence type="ECO:0000256" key="4">
    <source>
        <dbReference type="PROSITE-ProRule" id="PRU00335"/>
    </source>
</evidence>
<evidence type="ECO:0000256" key="1">
    <source>
        <dbReference type="ARBA" id="ARBA00023015"/>
    </source>
</evidence>
<sequence>MGKEQMNQPTREKILDVVFELVYIHGYNGTSMSMILKECGIPKGSLYHHFKSKKDMVLAVIKERLLPRMDEFYSLDVRDDKDGIDTVIESILQVAQKENLLIYGCPLNRLNQEMSPRDKDFENAINIIYKNIKIKIKKVLNFSSIQQNIDKDSLSSYIITTVWGALSLSPSNSSQEQYLSSVQHLINYLQSLKN</sequence>
<dbReference type="Gene3D" id="1.10.357.10">
    <property type="entry name" value="Tetracycline Repressor, domain 2"/>
    <property type="match status" value="1"/>
</dbReference>
<evidence type="ECO:0000313" key="6">
    <source>
        <dbReference type="EMBL" id="QOP46459.1"/>
    </source>
</evidence>
<dbReference type="GO" id="GO:0003677">
    <property type="term" value="F:DNA binding"/>
    <property type="evidence" value="ECO:0007669"/>
    <property type="project" value="UniProtKB-UniRule"/>
</dbReference>
<dbReference type="PROSITE" id="PS50977">
    <property type="entry name" value="HTH_TETR_2"/>
    <property type="match status" value="1"/>
</dbReference>
<dbReference type="KEGG" id="spal:FM071_09195"/>
<accession>A0A7M1B9Q4</accession>
<dbReference type="EMBL" id="CP041406">
    <property type="protein sequence ID" value="QOP46459.1"/>
    <property type="molecule type" value="Genomic_DNA"/>
</dbReference>
<proteinExistence type="predicted"/>